<dbReference type="CDD" id="cd13585">
    <property type="entry name" value="PBP2_TMBP_like"/>
    <property type="match status" value="1"/>
</dbReference>
<reference evidence="4 5" key="1">
    <citation type="submission" date="2018-11" db="EMBL/GenBank/DDBJ databases">
        <title>The Potential of Streptomyces as Biocontrol Agents against the Tomato grey mould, Botrytis cinerea (Gray mold) Frontiers in Microbiology.</title>
        <authorList>
            <person name="Li D."/>
        </authorList>
    </citation>
    <scope>NUCLEOTIDE SEQUENCE [LARGE SCALE GENOMIC DNA]</scope>
    <source>
        <strain evidence="4 5">NEAU-LD23</strain>
    </source>
</reference>
<dbReference type="GO" id="GO:0055052">
    <property type="term" value="C:ATP-binding cassette (ABC) transporter complex, substrate-binding subunit-containing"/>
    <property type="evidence" value="ECO:0007669"/>
    <property type="project" value="TreeGrafter"/>
</dbReference>
<dbReference type="RefSeq" id="WP_123104530.1">
    <property type="nucleotide sequence ID" value="NZ_RIBZ01000325.1"/>
</dbReference>
<dbReference type="GO" id="GO:0015768">
    <property type="term" value="P:maltose transport"/>
    <property type="evidence" value="ECO:0007669"/>
    <property type="project" value="TreeGrafter"/>
</dbReference>
<dbReference type="PANTHER" id="PTHR30061">
    <property type="entry name" value="MALTOSE-BINDING PERIPLASMIC PROTEIN"/>
    <property type="match status" value="1"/>
</dbReference>
<dbReference type="EMBL" id="RIBZ01000325">
    <property type="protein sequence ID" value="RNG17883.1"/>
    <property type="molecule type" value="Genomic_DNA"/>
</dbReference>
<evidence type="ECO:0000313" key="4">
    <source>
        <dbReference type="EMBL" id="RNG17883.1"/>
    </source>
</evidence>
<sequence length="426" mass="45054">MANRANRPPATAGRSPLGRRSFLRISGSGLLAAGLAGPLTACGGGGGGSSSKNLVWWDYLVEDARQPGIKALVSAIEKSVPGLKITRRTFPYAELEPAIIKGAASGDLPDLAIIDNTSMNSLAPQGLLTDLTDRVKEWGQADAYYKGPWSSGVVDGKTYSVPNNANCLALYYNTELLESAGVKPPKTWDELSAAARKLTKGSTFGLAMSAIKTEEGVFQLLPFLWSAGGDLDTFATGGATALSYLGELVEAGALSKQCVGWTQQDVNNQFTSGRAAMQINGPWQLPGLKQQSKVKWGVVPIPVDKEPASCLGGENWVILKTSGKADQAWRAIEYSQRKKPLAAYLGSVGLLPARSDMADSGDWATDPTLKVFVREFGNARPRSYGEHYPQMSKAMAEALQATLTSSSSPGAAAKKAADAITPLLSK</sequence>
<dbReference type="PROSITE" id="PS51318">
    <property type="entry name" value="TAT"/>
    <property type="match status" value="1"/>
</dbReference>
<dbReference type="Gene3D" id="3.40.190.10">
    <property type="entry name" value="Periplasmic binding protein-like II"/>
    <property type="match status" value="2"/>
</dbReference>
<comment type="similarity">
    <text evidence="1">Belongs to the bacterial solute-binding protein 1 family.</text>
</comment>
<dbReference type="Proteomes" id="UP000275401">
    <property type="component" value="Unassembled WGS sequence"/>
</dbReference>
<dbReference type="AlphaFoldDB" id="A0A3M8VQ39"/>
<dbReference type="GO" id="GO:0042956">
    <property type="term" value="P:maltodextrin transmembrane transport"/>
    <property type="evidence" value="ECO:0007669"/>
    <property type="project" value="TreeGrafter"/>
</dbReference>
<dbReference type="InterPro" id="IPR006311">
    <property type="entry name" value="TAT_signal"/>
</dbReference>
<accession>A0A3M8VQ39</accession>
<evidence type="ECO:0000313" key="5">
    <source>
        <dbReference type="Proteomes" id="UP000275401"/>
    </source>
</evidence>
<organism evidence="4 5">
    <name type="scientific">Streptomyces botrytidirepellens</name>
    <dbReference type="NCBI Taxonomy" id="2486417"/>
    <lineage>
        <taxon>Bacteria</taxon>
        <taxon>Bacillati</taxon>
        <taxon>Actinomycetota</taxon>
        <taxon>Actinomycetes</taxon>
        <taxon>Kitasatosporales</taxon>
        <taxon>Streptomycetaceae</taxon>
        <taxon>Streptomyces</taxon>
    </lineage>
</organism>
<evidence type="ECO:0000256" key="3">
    <source>
        <dbReference type="ARBA" id="ARBA00022729"/>
    </source>
</evidence>
<keyword evidence="3" id="KW-0732">Signal</keyword>
<dbReference type="InterPro" id="IPR006059">
    <property type="entry name" value="SBP"/>
</dbReference>
<dbReference type="GO" id="GO:1901982">
    <property type="term" value="F:maltose binding"/>
    <property type="evidence" value="ECO:0007669"/>
    <property type="project" value="TreeGrafter"/>
</dbReference>
<evidence type="ECO:0000256" key="2">
    <source>
        <dbReference type="ARBA" id="ARBA00022448"/>
    </source>
</evidence>
<evidence type="ECO:0000256" key="1">
    <source>
        <dbReference type="ARBA" id="ARBA00008520"/>
    </source>
</evidence>
<comment type="caution">
    <text evidence="4">The sequence shown here is derived from an EMBL/GenBank/DDBJ whole genome shotgun (WGS) entry which is preliminary data.</text>
</comment>
<protein>
    <submittedName>
        <fullName evidence="4">Sugar ABC transporter substrate-binding protein</fullName>
    </submittedName>
</protein>
<gene>
    <name evidence="4" type="ORF">EEJ42_29010</name>
</gene>
<name>A0A3M8VQ39_9ACTN</name>
<keyword evidence="5" id="KW-1185">Reference proteome</keyword>
<keyword evidence="2" id="KW-0813">Transport</keyword>
<dbReference type="Pfam" id="PF13416">
    <property type="entry name" value="SBP_bac_8"/>
    <property type="match status" value="1"/>
</dbReference>
<dbReference type="SUPFAM" id="SSF53850">
    <property type="entry name" value="Periplasmic binding protein-like II"/>
    <property type="match status" value="1"/>
</dbReference>
<proteinExistence type="inferred from homology"/>
<dbReference type="PANTHER" id="PTHR30061:SF50">
    <property type="entry name" value="MALTOSE_MALTODEXTRIN-BINDING PERIPLASMIC PROTEIN"/>
    <property type="match status" value="1"/>
</dbReference>